<keyword evidence="7" id="KW-1185">Reference proteome</keyword>
<feature type="transmembrane region" description="Helical" evidence="3">
    <location>
        <begin position="55"/>
        <end position="73"/>
    </location>
</feature>
<dbReference type="PANTHER" id="PTHR30469">
    <property type="entry name" value="MULTIDRUG RESISTANCE PROTEIN MDTA"/>
    <property type="match status" value="1"/>
</dbReference>
<dbReference type="Pfam" id="PF25917">
    <property type="entry name" value="BSH_RND"/>
    <property type="match status" value="1"/>
</dbReference>
<dbReference type="EMBL" id="BAABRN010000084">
    <property type="protein sequence ID" value="GAA5504057.1"/>
    <property type="molecule type" value="Genomic_DNA"/>
</dbReference>
<evidence type="ECO:0000256" key="1">
    <source>
        <dbReference type="SAM" id="Coils"/>
    </source>
</evidence>
<feature type="compositionally biased region" description="Low complexity" evidence="2">
    <location>
        <begin position="100"/>
        <end position="127"/>
    </location>
</feature>
<accession>A0ABP9VFS0</accession>
<comment type="caution">
    <text evidence="6">The sequence shown here is derived from an EMBL/GenBank/DDBJ whole genome shotgun (WGS) entry which is preliminary data.</text>
</comment>
<feature type="region of interest" description="Disordered" evidence="2">
    <location>
        <begin position="1"/>
        <end position="50"/>
    </location>
</feature>
<organism evidence="6 7">
    <name type="scientific">Deinococcus xinjiangensis</name>
    <dbReference type="NCBI Taxonomy" id="457454"/>
    <lineage>
        <taxon>Bacteria</taxon>
        <taxon>Thermotogati</taxon>
        <taxon>Deinococcota</taxon>
        <taxon>Deinococci</taxon>
        <taxon>Deinococcales</taxon>
        <taxon>Deinococcaceae</taxon>
        <taxon>Deinococcus</taxon>
    </lineage>
</organism>
<dbReference type="SUPFAM" id="SSF111369">
    <property type="entry name" value="HlyD-like secretion proteins"/>
    <property type="match status" value="2"/>
</dbReference>
<feature type="domain" description="YknX-like C-terminal permuted SH3-like" evidence="5">
    <location>
        <begin position="468"/>
        <end position="532"/>
    </location>
</feature>
<evidence type="ECO:0000256" key="3">
    <source>
        <dbReference type="SAM" id="Phobius"/>
    </source>
</evidence>
<evidence type="ECO:0000313" key="7">
    <source>
        <dbReference type="Proteomes" id="UP001458946"/>
    </source>
</evidence>
<dbReference type="Pfam" id="PF25989">
    <property type="entry name" value="YknX_C"/>
    <property type="match status" value="1"/>
</dbReference>
<dbReference type="InterPro" id="IPR058637">
    <property type="entry name" value="YknX-like_C"/>
</dbReference>
<feature type="domain" description="Multidrug resistance protein MdtA-like barrel-sandwich hybrid" evidence="4">
    <location>
        <begin position="199"/>
        <end position="389"/>
    </location>
</feature>
<evidence type="ECO:0000259" key="5">
    <source>
        <dbReference type="Pfam" id="PF25989"/>
    </source>
</evidence>
<dbReference type="Gene3D" id="1.10.287.470">
    <property type="entry name" value="Helix hairpin bin"/>
    <property type="match status" value="2"/>
</dbReference>
<keyword evidence="3" id="KW-0472">Membrane</keyword>
<dbReference type="Gene3D" id="2.40.30.170">
    <property type="match status" value="1"/>
</dbReference>
<feature type="region of interest" description="Disordered" evidence="2">
    <location>
        <begin position="96"/>
        <end position="169"/>
    </location>
</feature>
<keyword evidence="1" id="KW-0175">Coiled coil</keyword>
<feature type="compositionally biased region" description="Low complexity" evidence="2">
    <location>
        <begin position="135"/>
        <end position="169"/>
    </location>
</feature>
<feature type="region of interest" description="Disordered" evidence="2">
    <location>
        <begin position="513"/>
        <end position="555"/>
    </location>
</feature>
<gene>
    <name evidence="6" type="primary">mdtA</name>
    <name evidence="6" type="ORF">Dxin01_03825</name>
</gene>
<dbReference type="InterPro" id="IPR058625">
    <property type="entry name" value="MdtA-like_BSH"/>
</dbReference>
<keyword evidence="3" id="KW-1133">Transmembrane helix</keyword>
<dbReference type="Proteomes" id="UP001458946">
    <property type="component" value="Unassembled WGS sequence"/>
</dbReference>
<sequence>MSQMANQPPAPEGPPVNETKTTTTKKVQAGQGQSGLTRETTTTSTTQTTPPRRGLFRWILIPLAIVGVGFVGYRLGQTGTNTSAGGAGGFGTGSTGTAGAGSSTGAASSTGAGNRAGSATGSNAAGNGTTGGATAGSTTNTSGAASASSGNGTRSRTGAGAGSSFRGSGVVTPVQAAEAKAGTLTTERRLTGTVSATQTASVSAQTSGTVTDVLKNVGDTVASGQSVLTLSNKDLTTSVQNAQNSLESAQAQLRSQQEQLSANTASLQQAINSAQLSLQNAESTYAAQQQLYAIGAVAKATLDAQAVQVQQARASLVTAQTNLASTNRSNQNGLTTAQLNVQKAQIALNQARDAASATRVTAPFDGQITAMNVVGGQYLGANTAAFTLVSNQQQVKVNVPATEADSVPVGAALTLVVGQEKYPLKVTQNTLNATGGSVPVTAKFLGSQPTVGTVGSVVYTAKVASGVLVPSTALQVDGTTTYVFTVENGKAKQHTVSVLGQAGTQSAVSGLDAGSQVIGQPPTGLLDGSSVTTASAGSTRDNAGGAGGPPPGGMP</sequence>
<evidence type="ECO:0000256" key="2">
    <source>
        <dbReference type="SAM" id="MobiDB-lite"/>
    </source>
</evidence>
<feature type="coiled-coil region" evidence="1">
    <location>
        <begin position="232"/>
        <end position="291"/>
    </location>
</feature>
<dbReference type="Gene3D" id="2.40.50.100">
    <property type="match status" value="2"/>
</dbReference>
<feature type="compositionally biased region" description="Low complexity" evidence="2">
    <location>
        <begin position="528"/>
        <end position="539"/>
    </location>
</feature>
<proteinExistence type="predicted"/>
<feature type="compositionally biased region" description="Low complexity" evidence="2">
    <location>
        <begin position="37"/>
        <end position="49"/>
    </location>
</feature>
<reference evidence="6 7" key="1">
    <citation type="submission" date="2024-02" db="EMBL/GenBank/DDBJ databases">
        <title>Deinococcus xinjiangensis NBRC 107630.</title>
        <authorList>
            <person name="Ichikawa N."/>
            <person name="Katano-Makiyama Y."/>
            <person name="Hidaka K."/>
        </authorList>
    </citation>
    <scope>NUCLEOTIDE SEQUENCE [LARGE SCALE GENOMIC DNA]</scope>
    <source>
        <strain evidence="6 7">NBRC 107630</strain>
    </source>
</reference>
<protein>
    <submittedName>
        <fullName evidence="6">Multidrug resistance protein MdtA</fullName>
    </submittedName>
</protein>
<evidence type="ECO:0000259" key="4">
    <source>
        <dbReference type="Pfam" id="PF25917"/>
    </source>
</evidence>
<keyword evidence="3" id="KW-0812">Transmembrane</keyword>
<name>A0ABP9VFS0_9DEIO</name>
<dbReference type="Gene3D" id="2.40.420.20">
    <property type="match status" value="1"/>
</dbReference>
<evidence type="ECO:0000313" key="6">
    <source>
        <dbReference type="EMBL" id="GAA5504057.1"/>
    </source>
</evidence>